<dbReference type="RefSeq" id="WP_114470933.1">
    <property type="nucleotide sequence ID" value="NZ_QPJK01000009.1"/>
</dbReference>
<dbReference type="Gene3D" id="1.10.10.10">
    <property type="entry name" value="Winged helix-like DNA-binding domain superfamily/Winged helix DNA-binding domain"/>
    <property type="match status" value="1"/>
</dbReference>
<dbReference type="Pfam" id="PF13545">
    <property type="entry name" value="HTH_Crp_2"/>
    <property type="match status" value="1"/>
</dbReference>
<dbReference type="InterPro" id="IPR036390">
    <property type="entry name" value="WH_DNA-bd_sf"/>
</dbReference>
<name>A0A368XHE6_9BURK</name>
<dbReference type="InterPro" id="IPR036388">
    <property type="entry name" value="WH-like_DNA-bd_sf"/>
</dbReference>
<proteinExistence type="predicted"/>
<keyword evidence="2" id="KW-0238">DNA-binding</keyword>
<keyword evidence="1" id="KW-0805">Transcription regulation</keyword>
<evidence type="ECO:0000256" key="3">
    <source>
        <dbReference type="ARBA" id="ARBA00023163"/>
    </source>
</evidence>
<dbReference type="PROSITE" id="PS51063">
    <property type="entry name" value="HTH_CRP_2"/>
    <property type="match status" value="1"/>
</dbReference>
<evidence type="ECO:0000313" key="6">
    <source>
        <dbReference type="EMBL" id="RCW67422.1"/>
    </source>
</evidence>
<dbReference type="SUPFAM" id="SSF46785">
    <property type="entry name" value="Winged helix' DNA-binding domain"/>
    <property type="match status" value="1"/>
</dbReference>
<dbReference type="PROSITE" id="PS50042">
    <property type="entry name" value="CNMP_BINDING_3"/>
    <property type="match status" value="1"/>
</dbReference>
<dbReference type="SUPFAM" id="SSF51206">
    <property type="entry name" value="cAMP-binding domain-like"/>
    <property type="match status" value="1"/>
</dbReference>
<dbReference type="InterPro" id="IPR000595">
    <property type="entry name" value="cNMP-bd_dom"/>
</dbReference>
<evidence type="ECO:0000259" key="5">
    <source>
        <dbReference type="PROSITE" id="PS51063"/>
    </source>
</evidence>
<keyword evidence="3" id="KW-0804">Transcription</keyword>
<dbReference type="PANTHER" id="PTHR24567">
    <property type="entry name" value="CRP FAMILY TRANSCRIPTIONAL REGULATORY PROTEIN"/>
    <property type="match status" value="1"/>
</dbReference>
<dbReference type="PRINTS" id="PR00103">
    <property type="entry name" value="CAMPKINASE"/>
</dbReference>
<comment type="caution">
    <text evidence="6">The sequence shown here is derived from an EMBL/GenBank/DDBJ whole genome shotgun (WGS) entry which is preliminary data.</text>
</comment>
<accession>A0A368XHE6</accession>
<dbReference type="GO" id="GO:0005829">
    <property type="term" value="C:cytosol"/>
    <property type="evidence" value="ECO:0007669"/>
    <property type="project" value="TreeGrafter"/>
</dbReference>
<dbReference type="GO" id="GO:0003700">
    <property type="term" value="F:DNA-binding transcription factor activity"/>
    <property type="evidence" value="ECO:0007669"/>
    <property type="project" value="TreeGrafter"/>
</dbReference>
<dbReference type="PANTHER" id="PTHR24567:SF68">
    <property type="entry name" value="DNA-BINDING TRANSCRIPTIONAL DUAL REGULATOR CRP"/>
    <property type="match status" value="1"/>
</dbReference>
<dbReference type="SMART" id="SM00100">
    <property type="entry name" value="cNMP"/>
    <property type="match status" value="1"/>
</dbReference>
<evidence type="ECO:0000256" key="2">
    <source>
        <dbReference type="ARBA" id="ARBA00023125"/>
    </source>
</evidence>
<sequence>MGSSLDAVAQAFCADPAYPKSVRALAAVGTPRRYGSGAKLLHEADRGDTLFVVMQGQVRAYGHDPQDREITFGYVGAGDYFGEMALDGGPRSATVEALEPTVCALVTRDALLAHIGRQPSFALELLAKVTRRARMATNSARNLAFIDVYSRLAQLLGGAAQPDGDGRAVLPDDLSLQEIAQRVGCSREMLNRILRDLQAAGYLERDDGRMVLRTPLPSRW</sequence>
<keyword evidence="7" id="KW-1185">Reference proteome</keyword>
<evidence type="ECO:0000256" key="1">
    <source>
        <dbReference type="ARBA" id="ARBA00023015"/>
    </source>
</evidence>
<gene>
    <name evidence="6" type="ORF">DES41_109145</name>
</gene>
<organism evidence="6 7">
    <name type="scientific">Pseudorhodoferax soli</name>
    <dbReference type="NCBI Taxonomy" id="545864"/>
    <lineage>
        <taxon>Bacteria</taxon>
        <taxon>Pseudomonadati</taxon>
        <taxon>Pseudomonadota</taxon>
        <taxon>Betaproteobacteria</taxon>
        <taxon>Burkholderiales</taxon>
        <taxon>Comamonadaceae</taxon>
    </lineage>
</organism>
<dbReference type="InterPro" id="IPR014710">
    <property type="entry name" value="RmlC-like_jellyroll"/>
</dbReference>
<dbReference type="Pfam" id="PF00027">
    <property type="entry name" value="cNMP_binding"/>
    <property type="match status" value="1"/>
</dbReference>
<dbReference type="SMART" id="SM00419">
    <property type="entry name" value="HTH_CRP"/>
    <property type="match status" value="1"/>
</dbReference>
<feature type="domain" description="Cyclic nucleotide-binding" evidence="4">
    <location>
        <begin position="31"/>
        <end position="132"/>
    </location>
</feature>
<dbReference type="CDD" id="cd00038">
    <property type="entry name" value="CAP_ED"/>
    <property type="match status" value="1"/>
</dbReference>
<evidence type="ECO:0000313" key="7">
    <source>
        <dbReference type="Proteomes" id="UP000252884"/>
    </source>
</evidence>
<dbReference type="InterPro" id="IPR050397">
    <property type="entry name" value="Env_Response_Regulators"/>
</dbReference>
<dbReference type="AlphaFoldDB" id="A0A368XHE6"/>
<dbReference type="EMBL" id="QPJK01000009">
    <property type="protein sequence ID" value="RCW67422.1"/>
    <property type="molecule type" value="Genomic_DNA"/>
</dbReference>
<reference evidence="6 7" key="1">
    <citation type="submission" date="2018-07" db="EMBL/GenBank/DDBJ databases">
        <title>Genomic Encyclopedia of Type Strains, Phase IV (KMG-IV): sequencing the most valuable type-strain genomes for metagenomic binning, comparative biology and taxonomic classification.</title>
        <authorList>
            <person name="Goeker M."/>
        </authorList>
    </citation>
    <scope>NUCLEOTIDE SEQUENCE [LARGE SCALE GENOMIC DNA]</scope>
    <source>
        <strain evidence="6 7">DSM 21634</strain>
    </source>
</reference>
<dbReference type="InterPro" id="IPR012318">
    <property type="entry name" value="HTH_CRP"/>
</dbReference>
<evidence type="ECO:0000259" key="4">
    <source>
        <dbReference type="PROSITE" id="PS50042"/>
    </source>
</evidence>
<feature type="domain" description="HTH crp-type" evidence="5">
    <location>
        <begin position="146"/>
        <end position="216"/>
    </location>
</feature>
<protein>
    <submittedName>
        <fullName evidence="6">Transcriptional regulator /Crp/Fnr family transcriptional regulator</fullName>
    </submittedName>
</protein>
<dbReference type="OrthoDB" id="8565101at2"/>
<dbReference type="InterPro" id="IPR018490">
    <property type="entry name" value="cNMP-bd_dom_sf"/>
</dbReference>
<dbReference type="GO" id="GO:0003677">
    <property type="term" value="F:DNA binding"/>
    <property type="evidence" value="ECO:0007669"/>
    <property type="project" value="UniProtKB-KW"/>
</dbReference>
<dbReference type="Proteomes" id="UP000252884">
    <property type="component" value="Unassembled WGS sequence"/>
</dbReference>
<dbReference type="Gene3D" id="2.60.120.10">
    <property type="entry name" value="Jelly Rolls"/>
    <property type="match status" value="1"/>
</dbReference>